<protein>
    <submittedName>
        <fullName evidence="1">Uncharacterized protein</fullName>
    </submittedName>
</protein>
<comment type="caution">
    <text evidence="1">The sequence shown here is derived from an EMBL/GenBank/DDBJ whole genome shotgun (WGS) entry which is preliminary data.</text>
</comment>
<name>A0A0C1GJG3_9NEIS</name>
<gene>
    <name evidence="1" type="ORF">MCC93_19330</name>
</gene>
<proteinExistence type="predicted"/>
<sequence length="42" mass="5205">MNHQRSSEKVVMLLYLDFRRNNFHHPSSHEFQIKLIYPSYKI</sequence>
<dbReference type="Proteomes" id="UP000031390">
    <property type="component" value="Unassembled WGS sequence"/>
</dbReference>
<dbReference type="EMBL" id="JUFZ01000092">
    <property type="protein sequence ID" value="KIC06635.1"/>
    <property type="molecule type" value="Genomic_DNA"/>
</dbReference>
<dbReference type="AlphaFoldDB" id="A0A0C1GJG3"/>
<evidence type="ECO:0000313" key="2">
    <source>
        <dbReference type="Proteomes" id="UP000031390"/>
    </source>
</evidence>
<organism evidence="1 2">
    <name type="scientific">Morococcus cerebrosus</name>
    <dbReference type="NCBI Taxonomy" id="1056807"/>
    <lineage>
        <taxon>Bacteria</taxon>
        <taxon>Pseudomonadati</taxon>
        <taxon>Pseudomonadota</taxon>
        <taxon>Betaproteobacteria</taxon>
        <taxon>Neisseriales</taxon>
        <taxon>Neisseriaceae</taxon>
        <taxon>Morococcus</taxon>
    </lineage>
</organism>
<evidence type="ECO:0000313" key="1">
    <source>
        <dbReference type="EMBL" id="KIC06635.1"/>
    </source>
</evidence>
<accession>A0A0C1GJG3</accession>
<reference evidence="1 2" key="1">
    <citation type="submission" date="2014-12" db="EMBL/GenBank/DDBJ databases">
        <title>Genome sequence of Morococcus cerebrosus.</title>
        <authorList>
            <person name="Shin S.-K."/>
            <person name="Yi H."/>
        </authorList>
    </citation>
    <scope>NUCLEOTIDE SEQUENCE [LARGE SCALE GENOMIC DNA]</scope>
    <source>
        <strain evidence="1 2">CIP 81.93</strain>
    </source>
</reference>